<keyword evidence="1" id="KW-0472">Membrane</keyword>
<evidence type="ECO:0000313" key="3">
    <source>
        <dbReference type="Proteomes" id="UP001140091"/>
    </source>
</evidence>
<protein>
    <submittedName>
        <fullName evidence="2">Uncharacterized protein</fullName>
    </submittedName>
</protein>
<proteinExistence type="predicted"/>
<dbReference type="EMBL" id="JANBPK010000845">
    <property type="protein sequence ID" value="KAJ2930316.1"/>
    <property type="molecule type" value="Genomic_DNA"/>
</dbReference>
<feature type="transmembrane region" description="Helical" evidence="1">
    <location>
        <begin position="27"/>
        <end position="46"/>
    </location>
</feature>
<dbReference type="AlphaFoldDB" id="A0A9W8J8F9"/>
<gene>
    <name evidence="2" type="ORF">H1R20_g6778</name>
</gene>
<keyword evidence="1" id="KW-0812">Transmembrane</keyword>
<dbReference type="Proteomes" id="UP001140091">
    <property type="component" value="Unassembled WGS sequence"/>
</dbReference>
<keyword evidence="1" id="KW-1133">Transmembrane helix</keyword>
<name>A0A9W8J8F9_9AGAR</name>
<reference evidence="2" key="1">
    <citation type="submission" date="2022-06" db="EMBL/GenBank/DDBJ databases">
        <title>Genome Sequence of Candolleomyces eurysporus.</title>
        <authorList>
            <person name="Buettner E."/>
        </authorList>
    </citation>
    <scope>NUCLEOTIDE SEQUENCE</scope>
    <source>
        <strain evidence="2">VTCC 930004</strain>
    </source>
</reference>
<accession>A0A9W8J8F9</accession>
<sequence>MSTTTIRKIILGPSEGPRGNNTAETTAMLTIFIPVCIYSAFVLYVCHLHYSTSFDTDPDYGLDPNT</sequence>
<evidence type="ECO:0000313" key="2">
    <source>
        <dbReference type="EMBL" id="KAJ2930316.1"/>
    </source>
</evidence>
<keyword evidence="3" id="KW-1185">Reference proteome</keyword>
<evidence type="ECO:0000256" key="1">
    <source>
        <dbReference type="SAM" id="Phobius"/>
    </source>
</evidence>
<comment type="caution">
    <text evidence="2">The sequence shown here is derived from an EMBL/GenBank/DDBJ whole genome shotgun (WGS) entry which is preliminary data.</text>
</comment>
<organism evidence="2 3">
    <name type="scientific">Candolleomyces eurysporus</name>
    <dbReference type="NCBI Taxonomy" id="2828524"/>
    <lineage>
        <taxon>Eukaryota</taxon>
        <taxon>Fungi</taxon>
        <taxon>Dikarya</taxon>
        <taxon>Basidiomycota</taxon>
        <taxon>Agaricomycotina</taxon>
        <taxon>Agaricomycetes</taxon>
        <taxon>Agaricomycetidae</taxon>
        <taxon>Agaricales</taxon>
        <taxon>Agaricineae</taxon>
        <taxon>Psathyrellaceae</taxon>
        <taxon>Candolleomyces</taxon>
    </lineage>
</organism>
<feature type="non-terminal residue" evidence="2">
    <location>
        <position position="1"/>
    </location>
</feature>